<dbReference type="Pfam" id="PF04909">
    <property type="entry name" value="Amidohydro_2"/>
    <property type="match status" value="1"/>
</dbReference>
<dbReference type="EMBL" id="JAUSVL010000001">
    <property type="protein sequence ID" value="MDQ0290935.1"/>
    <property type="molecule type" value="Genomic_DNA"/>
</dbReference>
<dbReference type="GO" id="GO:0016831">
    <property type="term" value="F:carboxy-lyase activity"/>
    <property type="evidence" value="ECO:0007669"/>
    <property type="project" value="InterPro"/>
</dbReference>
<sequence length="265" mass="29707">MSSPERVDVHTHAFHPKIAEKAVQQLESHYRIKPVGSGYWDDLQQRLAACDIHKVFVHSAATAPEQVIPANNWACSLRKIPGVVPFGTMHPQFPDMAGELARLYDNGIRGIKLHPDFQGFRLDDPALLPLFAAMAGHFTLMVHVGDLLPPEQNPSCPWKVAAIKRRFPKLQIIAAHFGGYRHWQYVVAALSGLDVYMDTSSSLFAIAQEELEAIFKAFPRHLFLFGSDYPLWDPGAEIAHLQQRLRLSDRDLEEILCAGNQLGLT</sequence>
<evidence type="ECO:0000259" key="2">
    <source>
        <dbReference type="Pfam" id="PF04909"/>
    </source>
</evidence>
<dbReference type="CDD" id="cd01292">
    <property type="entry name" value="metallo-dependent_hydrolases"/>
    <property type="match status" value="1"/>
</dbReference>
<keyword evidence="4" id="KW-1185">Reference proteome</keyword>
<dbReference type="RefSeq" id="WP_307263018.1">
    <property type="nucleotide sequence ID" value="NZ_JAUSVL010000001.1"/>
</dbReference>
<dbReference type="PANTHER" id="PTHR21240">
    <property type="entry name" value="2-AMINO-3-CARBOXYLMUCONATE-6-SEMIALDEHYDE DECARBOXYLASE"/>
    <property type="match status" value="1"/>
</dbReference>
<dbReference type="GO" id="GO:0005737">
    <property type="term" value="C:cytoplasm"/>
    <property type="evidence" value="ECO:0007669"/>
    <property type="project" value="TreeGrafter"/>
</dbReference>
<feature type="domain" description="Amidohydrolase-related" evidence="2">
    <location>
        <begin position="79"/>
        <end position="256"/>
    </location>
</feature>
<organism evidence="3 4">
    <name type="scientific">Oligosphaera ethanolica</name>
    <dbReference type="NCBI Taxonomy" id="760260"/>
    <lineage>
        <taxon>Bacteria</taxon>
        <taxon>Pseudomonadati</taxon>
        <taxon>Lentisphaerota</taxon>
        <taxon>Oligosphaeria</taxon>
        <taxon>Oligosphaerales</taxon>
        <taxon>Oligosphaeraceae</taxon>
        <taxon>Oligosphaera</taxon>
    </lineage>
</organism>
<dbReference type="Proteomes" id="UP001238163">
    <property type="component" value="Unassembled WGS sequence"/>
</dbReference>
<dbReference type="InterPro" id="IPR032465">
    <property type="entry name" value="ACMSD"/>
</dbReference>
<protein>
    <submittedName>
        <fullName evidence="3">TIM-barrel fold metal-dependent hydrolase</fullName>
    </submittedName>
</protein>
<dbReference type="GO" id="GO:0019748">
    <property type="term" value="P:secondary metabolic process"/>
    <property type="evidence" value="ECO:0007669"/>
    <property type="project" value="TreeGrafter"/>
</dbReference>
<proteinExistence type="predicted"/>
<comment type="caution">
    <text evidence="3">The sequence shown here is derived from an EMBL/GenBank/DDBJ whole genome shotgun (WGS) entry which is preliminary data.</text>
</comment>
<reference evidence="3" key="1">
    <citation type="submission" date="2023-07" db="EMBL/GenBank/DDBJ databases">
        <title>Genomic Encyclopedia of Type Strains, Phase IV (KMG-IV): sequencing the most valuable type-strain genomes for metagenomic binning, comparative biology and taxonomic classification.</title>
        <authorList>
            <person name="Goeker M."/>
        </authorList>
    </citation>
    <scope>NUCLEOTIDE SEQUENCE</scope>
    <source>
        <strain evidence="3">DSM 24202</strain>
    </source>
</reference>
<dbReference type="InterPro" id="IPR032466">
    <property type="entry name" value="Metal_Hydrolase"/>
</dbReference>
<dbReference type="AlphaFoldDB" id="A0AAE4APV6"/>
<keyword evidence="3" id="KW-0378">Hydrolase</keyword>
<evidence type="ECO:0000313" key="4">
    <source>
        <dbReference type="Proteomes" id="UP001238163"/>
    </source>
</evidence>
<dbReference type="GO" id="GO:0016787">
    <property type="term" value="F:hydrolase activity"/>
    <property type="evidence" value="ECO:0007669"/>
    <property type="project" value="UniProtKB-KW"/>
</dbReference>
<dbReference type="SUPFAM" id="SSF51556">
    <property type="entry name" value="Metallo-dependent hydrolases"/>
    <property type="match status" value="1"/>
</dbReference>
<dbReference type="PANTHER" id="PTHR21240:SF28">
    <property type="entry name" value="ISO-OROTATE DECARBOXYLASE (EUROFUNG)"/>
    <property type="match status" value="1"/>
</dbReference>
<name>A0AAE4APV6_9BACT</name>
<evidence type="ECO:0000313" key="3">
    <source>
        <dbReference type="EMBL" id="MDQ0290935.1"/>
    </source>
</evidence>
<dbReference type="Gene3D" id="3.20.20.140">
    <property type="entry name" value="Metal-dependent hydrolases"/>
    <property type="match status" value="1"/>
</dbReference>
<evidence type="ECO:0000256" key="1">
    <source>
        <dbReference type="ARBA" id="ARBA00023239"/>
    </source>
</evidence>
<accession>A0AAE4APV6</accession>
<gene>
    <name evidence="3" type="ORF">J3R75_003042</name>
</gene>
<dbReference type="InterPro" id="IPR006680">
    <property type="entry name" value="Amidohydro-rel"/>
</dbReference>
<keyword evidence="1" id="KW-0456">Lyase</keyword>